<reference evidence="3" key="1">
    <citation type="journal article" date="2019" name="Int. J. Syst. Evol. Microbiol.">
        <title>The Global Catalogue of Microorganisms (GCM) 10K type strain sequencing project: providing services to taxonomists for standard genome sequencing and annotation.</title>
        <authorList>
            <consortium name="The Broad Institute Genomics Platform"/>
            <consortium name="The Broad Institute Genome Sequencing Center for Infectious Disease"/>
            <person name="Wu L."/>
            <person name="Ma J."/>
        </authorList>
    </citation>
    <scope>NUCLEOTIDE SEQUENCE [LARGE SCALE GENOMIC DNA]</scope>
    <source>
        <strain evidence="3">JCM 30331</strain>
    </source>
</reference>
<accession>A0ABQ2EP43</accession>
<name>A0ABQ2EP43_9DEIO</name>
<dbReference type="Proteomes" id="UP000647587">
    <property type="component" value="Unassembled WGS sequence"/>
</dbReference>
<organism evidence="2 3">
    <name type="scientific">Deinococcus malanensis</name>
    <dbReference type="NCBI Taxonomy" id="1706855"/>
    <lineage>
        <taxon>Bacteria</taxon>
        <taxon>Thermotogati</taxon>
        <taxon>Deinococcota</taxon>
        <taxon>Deinococci</taxon>
        <taxon>Deinococcales</taxon>
        <taxon>Deinococcaceae</taxon>
        <taxon>Deinococcus</taxon>
    </lineage>
</organism>
<comment type="caution">
    <text evidence="2">The sequence shown here is derived from an EMBL/GenBank/DDBJ whole genome shotgun (WGS) entry which is preliminary data.</text>
</comment>
<gene>
    <name evidence="2" type="ORF">GCM10008955_11240</name>
</gene>
<keyword evidence="3" id="KW-1185">Reference proteome</keyword>
<evidence type="ECO:0000313" key="2">
    <source>
        <dbReference type="EMBL" id="GGK19559.1"/>
    </source>
</evidence>
<sequence length="166" mass="17385">MNIRAIAATLALSTLAACGQTDLAAQSSAPTLATQAERTVIPISRTQTFTFESPCTGEMITGTTTVTGQRSVVTDANGGRHIHERLLFTGTYQGDAGTTFTDRLRSRIVINRTSSGALTVTDLGTGHLTGSDGTKILDRGRFALVVDANGVVRVERGSGGAICQRE</sequence>
<dbReference type="RefSeq" id="WP_189005374.1">
    <property type="nucleotide sequence ID" value="NZ_BMPP01000004.1"/>
</dbReference>
<protein>
    <submittedName>
        <fullName evidence="2">Uncharacterized protein</fullName>
    </submittedName>
</protein>
<keyword evidence="1" id="KW-0732">Signal</keyword>
<dbReference type="EMBL" id="BMPP01000004">
    <property type="protein sequence ID" value="GGK19559.1"/>
    <property type="molecule type" value="Genomic_DNA"/>
</dbReference>
<dbReference type="PROSITE" id="PS51257">
    <property type="entry name" value="PROKAR_LIPOPROTEIN"/>
    <property type="match status" value="1"/>
</dbReference>
<feature type="signal peptide" evidence="1">
    <location>
        <begin position="1"/>
        <end position="19"/>
    </location>
</feature>
<feature type="chain" id="PRO_5046737823" evidence="1">
    <location>
        <begin position="20"/>
        <end position="166"/>
    </location>
</feature>
<proteinExistence type="predicted"/>
<evidence type="ECO:0000313" key="3">
    <source>
        <dbReference type="Proteomes" id="UP000647587"/>
    </source>
</evidence>
<evidence type="ECO:0000256" key="1">
    <source>
        <dbReference type="SAM" id="SignalP"/>
    </source>
</evidence>